<reference evidence="3 4" key="1">
    <citation type="submission" date="2016-10" db="EMBL/GenBank/DDBJ databases">
        <authorList>
            <person name="de Groot N.N."/>
        </authorList>
    </citation>
    <scope>NUCLEOTIDE SEQUENCE [LARGE SCALE GENOMIC DNA]</scope>
    <source>
        <strain>GEY</strain>
        <strain evidence="4">DSM 9560</strain>
    </source>
</reference>
<feature type="chain" id="PRO_5011452822" evidence="1">
    <location>
        <begin position="25"/>
        <end position="1711"/>
    </location>
</feature>
<dbReference type="EMBL" id="FONY01000014">
    <property type="protein sequence ID" value="SFF06572.1"/>
    <property type="molecule type" value="Genomic_DNA"/>
</dbReference>
<dbReference type="GO" id="GO:0006508">
    <property type="term" value="P:proteolysis"/>
    <property type="evidence" value="ECO:0007669"/>
    <property type="project" value="InterPro"/>
</dbReference>
<sequence length="1711" mass="193005">MKFSSILSYCIFLFLSLFTSQLFAQIFGNEWIDYSKTYYKIPINREGIYRISFAQLQSAGFPVATTDPRKIQMFFRGKEIPITVAGEDDGTFNTADYIEFYARNNRFDLFEEMFDSPANLPRVFNETYPYFIYYPDFAFYFLTVAKVNETPKRIRTYTENNPNIAPELFHTQFVHGDNAIGPNFSFGPLNPVGFNGLDERGALFSHFTEGVGNVSVNYAASPAKINLPVDLVDVKIKEARDANVQPKLLMKIVGKTNTPHSVSIFADILPDSQRVTVETALFNNRSLVTIAKDLPEARFPERNGRFFISFRVNRVLPTGSEVIAIGAAMLSYPQGFDMQSATRRRFLLNANPNGKSKIQLTNVASGTRIFDITDDYEVVQIGTTSTNNNTTLTGGVNNTNIQRTLLATSTTSSILYGITRVNFPQINPAGRFDYLIVTDERLLQPVNGVNAVQAYADYRASTKGGSYRPLVITFRQLCDMFTYGELLPLSIRRFANYMVRTHQSKYLFLVGKGLQFGFYEFHGLMYSPTATLARPFQNMVPPWGVVGSDNEITAGQSGFPAFVPSLATGRLSANNPTQVLNYLNKVREYEAPDFDEPWKKEILHLSGGFSLSENRAFRNYVDGFKRIAEGNFFGGNVETISKRTTDYVEFIDVTQQINEGKLLVTFFGHSSLESSDIEIGKVSEARLGFRNKGRYPFMLVNGCGSGDAFQRSVSLGEDWIITPDKGAIGFIAHGHIGLDGPLRAYTQSFYETLFGIKGNINKPIGVVMQEFLRRYLNTYSDPTAISNAQQFVLQCDPALVLFKSTLPDYKTSDSEIFVRAIGNRALTAQVDSFRLGIIVSNLGITDNRSFSISVKRTYSDGSVEQLRSQRYRPVNFKDTLYYTVVNPRNAQEKIVGLNTFEVMVDADYQITEMREDNNIGILAYTFRRSNMINIAPKDFSIVSKQPLTFIAQNTNPFTRERLYRFQLDTAHTFNSPALKDTVVYGYVTPFWTTRLLADNQQHDSTVYYWRVRFAELTAEDDPTWAEASFTYIRNSPDGWSQSKMPQFAKNNLDRIVANIPQRKWTFEDTNLRIEAKAIGSASPNWANWNLSINGQTLASAATCAVSQPTNRCNASTDKLIMVSIDGETGRVYREFLSTVADACGSNALVTALEQCLPQQNSGLLPAYMDNVKMGDYVIIMNSRFVSINALGNNGGSIAALRQIGVNTDDLRARLGNGAAFIIVGRKGAPAGSATVQYGANTSQEINLNTTLRITASKGTVNSTLIGPAAEWGNVWRLINNAENPSRESWKLDVIGVDFANRERVLKENIRADGMSLADINASSYPYLKLRLNVEDAENRTPYQLQRWQVIYKEVPEGILLYDTLTYRENTILEIVEGDSIKIGFNFVNISGNDFKENNLVVEYDINNLTSGRRTRIRENILAPKRNQITYFKTKLYSLDYYGQNRMTVTVNPRLQPEQIYENNQLEVRFNVKEDDINPVLDVAIDGRHIMDGEIVSPTPLISIGLTDENKYLVNRDTSHIIITLTKDCPNCTPKRIYMNNPNLVWTVIPEKNKIQIEYKSDQLENGTYKLTVQGRDVRGNIPGLQPYSVTFKVINETKISNFYPYPNPFTTNMRFVFTLTGEVPDDIRIQIMTITGKVVRTIHKEELGNLRVGDNISEFSWDGTDQFGDQLARGVYLFKVDIRKQGRDYERFETAGDGLFEKGYGKIYLMR</sequence>
<gene>
    <name evidence="3" type="ORF">SAMN04488541_101484</name>
</gene>
<feature type="signal peptide" evidence="1">
    <location>
        <begin position="1"/>
        <end position="24"/>
    </location>
</feature>
<dbReference type="GO" id="GO:0008234">
    <property type="term" value="F:cysteine-type peptidase activity"/>
    <property type="evidence" value="ECO:0007669"/>
    <property type="project" value="InterPro"/>
</dbReference>
<evidence type="ECO:0000256" key="1">
    <source>
        <dbReference type="SAM" id="SignalP"/>
    </source>
</evidence>
<dbReference type="InterPro" id="IPR013783">
    <property type="entry name" value="Ig-like_fold"/>
</dbReference>
<dbReference type="STRING" id="1003.SAMN04488541_101484"/>
<dbReference type="Proteomes" id="UP000199513">
    <property type="component" value="Unassembled WGS sequence"/>
</dbReference>
<proteinExistence type="predicted"/>
<name>A0A1I2FM58_9BACT</name>
<evidence type="ECO:0000259" key="2">
    <source>
        <dbReference type="Pfam" id="PF01364"/>
    </source>
</evidence>
<evidence type="ECO:0000313" key="4">
    <source>
        <dbReference type="Proteomes" id="UP000199513"/>
    </source>
</evidence>
<dbReference type="Gene3D" id="3.40.50.1460">
    <property type="match status" value="1"/>
</dbReference>
<keyword evidence="1" id="KW-0732">Signal</keyword>
<dbReference type="Pfam" id="PF01364">
    <property type="entry name" value="Peptidase_C25"/>
    <property type="match status" value="1"/>
</dbReference>
<dbReference type="InterPro" id="IPR029030">
    <property type="entry name" value="Caspase-like_dom_sf"/>
</dbReference>
<feature type="domain" description="Gingipain" evidence="2">
    <location>
        <begin position="434"/>
        <end position="801"/>
    </location>
</feature>
<organism evidence="3 4">
    <name type="scientific">Thermoflexibacter ruber</name>
    <dbReference type="NCBI Taxonomy" id="1003"/>
    <lineage>
        <taxon>Bacteria</taxon>
        <taxon>Pseudomonadati</taxon>
        <taxon>Bacteroidota</taxon>
        <taxon>Cytophagia</taxon>
        <taxon>Cytophagales</taxon>
        <taxon>Thermoflexibacteraceae</taxon>
        <taxon>Thermoflexibacter</taxon>
    </lineage>
</organism>
<dbReference type="RefSeq" id="WP_091544425.1">
    <property type="nucleotide sequence ID" value="NZ_FONY01000014.1"/>
</dbReference>
<accession>A0A1I2FM58</accession>
<dbReference type="OrthoDB" id="9757650at2"/>
<dbReference type="Gene3D" id="2.60.40.4070">
    <property type="match status" value="1"/>
</dbReference>
<dbReference type="CDD" id="cd02258">
    <property type="entry name" value="Peptidase_C25_N"/>
    <property type="match status" value="1"/>
</dbReference>
<protein>
    <submittedName>
        <fullName evidence="3">FlgD Ig-like domain-containing protein</fullName>
    </submittedName>
</protein>
<dbReference type="InterPro" id="IPR001769">
    <property type="entry name" value="Gingipain"/>
</dbReference>
<keyword evidence="4" id="KW-1185">Reference proteome</keyword>
<dbReference type="Gene3D" id="2.60.40.10">
    <property type="entry name" value="Immunoglobulins"/>
    <property type="match status" value="2"/>
</dbReference>
<evidence type="ECO:0000313" key="3">
    <source>
        <dbReference type="EMBL" id="SFF06572.1"/>
    </source>
</evidence>
<dbReference type="SUPFAM" id="SSF52129">
    <property type="entry name" value="Caspase-like"/>
    <property type="match status" value="1"/>
</dbReference>